<reference evidence="2" key="1">
    <citation type="submission" date="2016-06" db="EMBL/GenBank/DDBJ databases">
        <title>Parallel loss of symbiosis genes in relatives of nitrogen-fixing non-legume Parasponia.</title>
        <authorList>
            <person name="Van Velzen R."/>
            <person name="Holmer R."/>
            <person name="Bu F."/>
            <person name="Rutten L."/>
            <person name="Van Zeijl A."/>
            <person name="Liu W."/>
            <person name="Santuari L."/>
            <person name="Cao Q."/>
            <person name="Sharma T."/>
            <person name="Shen D."/>
            <person name="Roswanjaya Y."/>
            <person name="Wardhani T."/>
            <person name="Kalhor M.S."/>
            <person name="Jansen J."/>
            <person name="Van den Hoogen J."/>
            <person name="Gungor B."/>
            <person name="Hartog M."/>
            <person name="Hontelez J."/>
            <person name="Verver J."/>
            <person name="Yang W.-C."/>
            <person name="Schijlen E."/>
            <person name="Repin R."/>
            <person name="Schilthuizen M."/>
            <person name="Schranz E."/>
            <person name="Heidstra R."/>
            <person name="Miyata K."/>
            <person name="Fedorova E."/>
            <person name="Kohlen W."/>
            <person name="Bisseling T."/>
            <person name="Smit S."/>
            <person name="Geurts R."/>
        </authorList>
    </citation>
    <scope>NUCLEOTIDE SEQUENCE [LARGE SCALE GENOMIC DNA]</scope>
    <source>
        <strain evidence="2">cv. WU1-14</strain>
    </source>
</reference>
<protein>
    <submittedName>
        <fullName evidence="1">Uncharacterized protein</fullName>
    </submittedName>
</protein>
<accession>A0A2P5CED4</accession>
<sequence length="159" mass="18381">MDTRHGHAFINLRQKKGTLVWGHMMKVIAYFNELEILGAEIDYDTQIDMVLNTLSDTFNQFNIDPEIRRKDYTLTGLMKDLQITENILKKNKSGPSIEDKIEKALRKAKSLETQQTSNPHCSGRVVRQSERYFGIGESCDQESDPYTYNEVMDDVDKDL</sequence>
<gene>
    <name evidence="1" type="ORF">PanWU01x14_159290</name>
</gene>
<name>A0A2P5CED4_PARAD</name>
<evidence type="ECO:0000313" key="2">
    <source>
        <dbReference type="Proteomes" id="UP000237105"/>
    </source>
</evidence>
<dbReference type="EMBL" id="JXTB01000140">
    <property type="protein sequence ID" value="PON59419.1"/>
    <property type="molecule type" value="Genomic_DNA"/>
</dbReference>
<dbReference type="Proteomes" id="UP000237105">
    <property type="component" value="Unassembled WGS sequence"/>
</dbReference>
<comment type="caution">
    <text evidence="1">The sequence shown here is derived from an EMBL/GenBank/DDBJ whole genome shotgun (WGS) entry which is preliminary data.</text>
</comment>
<dbReference type="AlphaFoldDB" id="A0A2P5CED4"/>
<keyword evidence="2" id="KW-1185">Reference proteome</keyword>
<organism evidence="1 2">
    <name type="scientific">Parasponia andersonii</name>
    <name type="common">Sponia andersonii</name>
    <dbReference type="NCBI Taxonomy" id="3476"/>
    <lineage>
        <taxon>Eukaryota</taxon>
        <taxon>Viridiplantae</taxon>
        <taxon>Streptophyta</taxon>
        <taxon>Embryophyta</taxon>
        <taxon>Tracheophyta</taxon>
        <taxon>Spermatophyta</taxon>
        <taxon>Magnoliopsida</taxon>
        <taxon>eudicotyledons</taxon>
        <taxon>Gunneridae</taxon>
        <taxon>Pentapetalae</taxon>
        <taxon>rosids</taxon>
        <taxon>fabids</taxon>
        <taxon>Rosales</taxon>
        <taxon>Cannabaceae</taxon>
        <taxon>Parasponia</taxon>
    </lineage>
</organism>
<proteinExistence type="predicted"/>
<evidence type="ECO:0000313" key="1">
    <source>
        <dbReference type="EMBL" id="PON59419.1"/>
    </source>
</evidence>